<keyword evidence="1" id="KW-0472">Membrane</keyword>
<gene>
    <name evidence="3" type="ORF">C7M51_02193</name>
</gene>
<evidence type="ECO:0000313" key="3">
    <source>
        <dbReference type="EMBL" id="QHM71900.1"/>
    </source>
</evidence>
<evidence type="ECO:0000259" key="2">
    <source>
        <dbReference type="PROSITE" id="PS50234"/>
    </source>
</evidence>
<dbReference type="SUPFAM" id="SSF53300">
    <property type="entry name" value="vWA-like"/>
    <property type="match status" value="1"/>
</dbReference>
<dbReference type="Gene3D" id="3.40.50.410">
    <property type="entry name" value="von Willebrand factor, type A domain"/>
    <property type="match status" value="1"/>
</dbReference>
<feature type="transmembrane region" description="Helical" evidence="1">
    <location>
        <begin position="151"/>
        <end position="169"/>
    </location>
</feature>
<dbReference type="SMART" id="SM00327">
    <property type="entry name" value="VWA"/>
    <property type="match status" value="1"/>
</dbReference>
<protein>
    <recommendedName>
        <fullName evidence="2">VWFA domain-containing protein</fullName>
    </recommendedName>
</protein>
<dbReference type="OrthoDB" id="5755451at2"/>
<proteinExistence type="predicted"/>
<dbReference type="KEGG" id="mint:C7M51_02193"/>
<dbReference type="Pfam" id="PF13519">
    <property type="entry name" value="VWA_2"/>
    <property type="match status" value="1"/>
</dbReference>
<sequence>MIRITRTVIPAAVLQNYITGYPAFIALVKKQLNPACSALFASPVVAADGAIEWYSELKGEPKPLEQLTEADKARVEVLLIQRLAVVEQLYQRLSAANEESADLLAMLALAYKRPNDAKVWVIEGQPVIVDLLNSDIIPATPVVASVKKRAWWPWLMLLVLLFALMILLLRRCQPSGEIISPDTAAVSAGPAPEAASVKMLCPERRTKEQAPEMIMVFDGSVSMALSMDVTPDELQLWMENKSSLDIEREPRRITLARRSAKQIVDALPADMNVNLIAAADCKRVTTSKTFSFQQRSELKKTIDGIEPTGKTPLAEALMKAGKLVDGVKRDAIILLITDGEETCGGDPCEVARQLKMQKPRLQVNVVDILNTGAGNCIASNTGGQVFAINSAHEFNQIMNEAVREYIPQGCE</sequence>
<evidence type="ECO:0000256" key="1">
    <source>
        <dbReference type="SAM" id="Phobius"/>
    </source>
</evidence>
<dbReference type="PROSITE" id="PS50234">
    <property type="entry name" value="VWFA"/>
    <property type="match status" value="1"/>
</dbReference>
<keyword evidence="1" id="KW-1133">Transmembrane helix</keyword>
<feature type="domain" description="VWFA" evidence="2">
    <location>
        <begin position="212"/>
        <end position="401"/>
    </location>
</feature>
<keyword evidence="4" id="KW-1185">Reference proteome</keyword>
<dbReference type="Proteomes" id="UP000464053">
    <property type="component" value="Chromosome"/>
</dbReference>
<accession>A0A6P1PZ36</accession>
<name>A0A6P1PZ36_9GAMM</name>
<organism evidence="3 4">
    <name type="scientific">Mixta intestinalis</name>
    <dbReference type="NCBI Taxonomy" id="1615494"/>
    <lineage>
        <taxon>Bacteria</taxon>
        <taxon>Pseudomonadati</taxon>
        <taxon>Pseudomonadota</taxon>
        <taxon>Gammaproteobacteria</taxon>
        <taxon>Enterobacterales</taxon>
        <taxon>Erwiniaceae</taxon>
        <taxon>Mixta</taxon>
    </lineage>
</organism>
<evidence type="ECO:0000313" key="4">
    <source>
        <dbReference type="Proteomes" id="UP000464053"/>
    </source>
</evidence>
<dbReference type="AlphaFoldDB" id="A0A6P1PZ36"/>
<dbReference type="RefSeq" id="WP_160621826.1">
    <property type="nucleotide sequence ID" value="NZ_CP028271.1"/>
</dbReference>
<dbReference type="InterPro" id="IPR002035">
    <property type="entry name" value="VWF_A"/>
</dbReference>
<reference evidence="3 4" key="1">
    <citation type="submission" date="2018-03" db="EMBL/GenBank/DDBJ databases">
        <title>Pantoea intestinalis SRCM103226 isolated form the mealworm.</title>
        <authorList>
            <person name="Jeong D.-Y."/>
            <person name="Kim J.W."/>
        </authorList>
    </citation>
    <scope>NUCLEOTIDE SEQUENCE [LARGE SCALE GENOMIC DNA]</scope>
    <source>
        <strain evidence="3 4">SRCM103226</strain>
    </source>
</reference>
<dbReference type="InterPro" id="IPR036465">
    <property type="entry name" value="vWFA_dom_sf"/>
</dbReference>
<dbReference type="EMBL" id="CP028271">
    <property type="protein sequence ID" value="QHM71900.1"/>
    <property type="molecule type" value="Genomic_DNA"/>
</dbReference>
<keyword evidence="1" id="KW-0812">Transmembrane</keyword>